<dbReference type="PANTHER" id="PTHR11274">
    <property type="entry name" value="RAD25/XP-B DNA REPAIR HELICASE"/>
    <property type="match status" value="1"/>
</dbReference>
<dbReference type="EMBL" id="LMWI01000001">
    <property type="protein sequence ID" value="KUJ48492.1"/>
    <property type="molecule type" value="Genomic_DNA"/>
</dbReference>
<keyword evidence="3" id="KW-0347">Helicase</keyword>
<evidence type="ECO:0000256" key="4">
    <source>
        <dbReference type="ARBA" id="ARBA00022840"/>
    </source>
</evidence>
<sequence length="390" mass="43391">MLVLVPGRELLDQWYSVLRRDLPGIRVGRFGDGHKDSLYNHWIVVAVVNSAAKYQMLPAGTPGLLVADEVHRYGAPTFAQALEPGFHARLGLTATYAREDSGLAERLEPYFGSVVAGCSYERGLTDEILAPFRVGFLGTDFTPDERAKHDEYDERATALRRRLILDHGCPDEPFGEFMAAVNQLRQGGHPDARARDDARSYLSAFSKRRQLLADCRRKHEVLASLTPIFALADRGLVFTETTTSAEQAASVLCGKGLPALEITSELKRDERKQRLEAFKNGHVKVLTAPRILDEGIDVPQADVGVIVAGSRSKRQMIQRMGRIIRPKQDRRAATFLVLYVTDTAEDPGRGAHEDFREQLIEVAQDAVDFGPQATAADVFAWYYQGRQQIS</sequence>
<dbReference type="InterPro" id="IPR027417">
    <property type="entry name" value="P-loop_NTPase"/>
</dbReference>
<reference evidence="7 8" key="1">
    <citation type="submission" date="2015-10" db="EMBL/GenBank/DDBJ databases">
        <authorList>
            <person name="Ju K.-S."/>
            <person name="Doroghazi J.R."/>
            <person name="Metcalf W.W."/>
        </authorList>
    </citation>
    <scope>NUCLEOTIDE SEQUENCE [LARGE SCALE GENOMIC DNA]</scope>
    <source>
        <strain evidence="7 8">NRRL B-24793</strain>
    </source>
</reference>
<name>A0A9X0I7T3_9ACTN</name>
<dbReference type="Proteomes" id="UP000053246">
    <property type="component" value="Unassembled WGS sequence"/>
</dbReference>
<comment type="caution">
    <text evidence="7">The sequence shown here is derived from an EMBL/GenBank/DDBJ whole genome shotgun (WGS) entry which is preliminary data.</text>
</comment>
<protein>
    <recommendedName>
        <fullName evidence="9">DNA helicase</fullName>
    </recommendedName>
</protein>
<keyword evidence="8" id="KW-1185">Reference proteome</keyword>
<dbReference type="GO" id="GO:0003677">
    <property type="term" value="F:DNA binding"/>
    <property type="evidence" value="ECO:0007669"/>
    <property type="project" value="InterPro"/>
</dbReference>
<dbReference type="InterPro" id="IPR014001">
    <property type="entry name" value="Helicase_ATP-bd"/>
</dbReference>
<dbReference type="InterPro" id="IPR006935">
    <property type="entry name" value="Helicase/UvrB_N"/>
</dbReference>
<evidence type="ECO:0000256" key="3">
    <source>
        <dbReference type="ARBA" id="ARBA00022806"/>
    </source>
</evidence>
<dbReference type="GO" id="GO:0005524">
    <property type="term" value="F:ATP binding"/>
    <property type="evidence" value="ECO:0007669"/>
    <property type="project" value="UniProtKB-KW"/>
</dbReference>
<dbReference type="InterPro" id="IPR050615">
    <property type="entry name" value="ATP-dep_DNA_Helicase"/>
</dbReference>
<dbReference type="GO" id="GO:0004386">
    <property type="term" value="F:helicase activity"/>
    <property type="evidence" value="ECO:0007669"/>
    <property type="project" value="UniProtKB-KW"/>
</dbReference>
<keyword evidence="4" id="KW-0067">ATP-binding</keyword>
<keyword evidence="2" id="KW-0378">Hydrolase</keyword>
<dbReference type="GO" id="GO:0016787">
    <property type="term" value="F:hydrolase activity"/>
    <property type="evidence" value="ECO:0007669"/>
    <property type="project" value="UniProtKB-KW"/>
</dbReference>
<evidence type="ECO:0008006" key="9">
    <source>
        <dbReference type="Google" id="ProtNLM"/>
    </source>
</evidence>
<dbReference type="SMART" id="SM00490">
    <property type="entry name" value="HELICc"/>
    <property type="match status" value="1"/>
</dbReference>
<dbReference type="InterPro" id="IPR001650">
    <property type="entry name" value="Helicase_C-like"/>
</dbReference>
<dbReference type="Pfam" id="PF00271">
    <property type="entry name" value="Helicase_C"/>
    <property type="match status" value="1"/>
</dbReference>
<keyword evidence="1" id="KW-0547">Nucleotide-binding</keyword>
<feature type="domain" description="Helicase ATP-binding" evidence="5">
    <location>
        <begin position="1"/>
        <end position="114"/>
    </location>
</feature>
<accession>A0A9X0I7T3</accession>
<evidence type="ECO:0000259" key="6">
    <source>
        <dbReference type="PROSITE" id="PS51194"/>
    </source>
</evidence>
<organism evidence="7 8">
    <name type="scientific">Micromonospora maris</name>
    <dbReference type="NCBI Taxonomy" id="1003110"/>
    <lineage>
        <taxon>Bacteria</taxon>
        <taxon>Bacillati</taxon>
        <taxon>Actinomycetota</taxon>
        <taxon>Actinomycetes</taxon>
        <taxon>Micromonosporales</taxon>
        <taxon>Micromonosporaceae</taxon>
        <taxon>Micromonospora</taxon>
    </lineage>
</organism>
<dbReference type="Gene3D" id="3.40.50.300">
    <property type="entry name" value="P-loop containing nucleotide triphosphate hydrolases"/>
    <property type="match status" value="2"/>
</dbReference>
<evidence type="ECO:0000259" key="5">
    <source>
        <dbReference type="PROSITE" id="PS51192"/>
    </source>
</evidence>
<proteinExistence type="predicted"/>
<gene>
    <name evidence="7" type="ORF">ADL17_05465</name>
</gene>
<evidence type="ECO:0000313" key="8">
    <source>
        <dbReference type="Proteomes" id="UP000053246"/>
    </source>
</evidence>
<evidence type="ECO:0000313" key="7">
    <source>
        <dbReference type="EMBL" id="KUJ48492.1"/>
    </source>
</evidence>
<dbReference type="PANTHER" id="PTHR11274:SF0">
    <property type="entry name" value="GENERAL TRANSCRIPTION AND DNA REPAIR FACTOR IIH HELICASE SUBUNIT XPB"/>
    <property type="match status" value="1"/>
</dbReference>
<dbReference type="PROSITE" id="PS51192">
    <property type="entry name" value="HELICASE_ATP_BIND_1"/>
    <property type="match status" value="1"/>
</dbReference>
<dbReference type="OMA" id="IIRPKQD"/>
<dbReference type="SUPFAM" id="SSF52540">
    <property type="entry name" value="P-loop containing nucleoside triphosphate hydrolases"/>
    <property type="match status" value="1"/>
</dbReference>
<dbReference type="PROSITE" id="PS51194">
    <property type="entry name" value="HELICASE_CTER"/>
    <property type="match status" value="1"/>
</dbReference>
<dbReference type="AlphaFoldDB" id="A0A9X0I7T3"/>
<dbReference type="Pfam" id="PF04851">
    <property type="entry name" value="ResIII"/>
    <property type="match status" value="1"/>
</dbReference>
<evidence type="ECO:0000256" key="2">
    <source>
        <dbReference type="ARBA" id="ARBA00022801"/>
    </source>
</evidence>
<evidence type="ECO:0000256" key="1">
    <source>
        <dbReference type="ARBA" id="ARBA00022741"/>
    </source>
</evidence>
<feature type="domain" description="Helicase C-terminal" evidence="6">
    <location>
        <begin position="224"/>
        <end position="378"/>
    </location>
</feature>